<evidence type="ECO:0000313" key="2">
    <source>
        <dbReference type="Proteomes" id="UP000694892"/>
    </source>
</evidence>
<sequence length="104" mass="11968">MSMHTESRSGSSTSQMMATTNPTVVHCSSIDGTGDQIEEISIIQRQFTIVLRNWVCLRPLVLDECIVSDRKLHNTVYYAVINLYMQKHCTVIYEQAYILIWVIK</sequence>
<proteinExistence type="predicted"/>
<gene>
    <name evidence="1" type="ORF">XELAEV_18017721mg</name>
</gene>
<dbReference type="AlphaFoldDB" id="A0A974HT51"/>
<organism evidence="1 2">
    <name type="scientific">Xenopus laevis</name>
    <name type="common">African clawed frog</name>
    <dbReference type="NCBI Taxonomy" id="8355"/>
    <lineage>
        <taxon>Eukaryota</taxon>
        <taxon>Metazoa</taxon>
        <taxon>Chordata</taxon>
        <taxon>Craniata</taxon>
        <taxon>Vertebrata</taxon>
        <taxon>Euteleostomi</taxon>
        <taxon>Amphibia</taxon>
        <taxon>Batrachia</taxon>
        <taxon>Anura</taxon>
        <taxon>Pipoidea</taxon>
        <taxon>Pipidae</taxon>
        <taxon>Xenopodinae</taxon>
        <taxon>Xenopus</taxon>
        <taxon>Xenopus</taxon>
    </lineage>
</organism>
<accession>A0A974HT51</accession>
<dbReference type="Proteomes" id="UP000694892">
    <property type="component" value="Chromosome 3L"/>
</dbReference>
<dbReference type="EMBL" id="CM004470">
    <property type="protein sequence ID" value="OCT89103.1"/>
    <property type="molecule type" value="Genomic_DNA"/>
</dbReference>
<name>A0A974HT51_XENLA</name>
<reference evidence="2" key="1">
    <citation type="journal article" date="2016" name="Nature">
        <title>Genome evolution in the allotetraploid frog Xenopus laevis.</title>
        <authorList>
            <person name="Session A.M."/>
            <person name="Uno Y."/>
            <person name="Kwon T."/>
            <person name="Chapman J.A."/>
            <person name="Toyoda A."/>
            <person name="Takahashi S."/>
            <person name="Fukui A."/>
            <person name="Hikosaka A."/>
            <person name="Suzuki A."/>
            <person name="Kondo M."/>
            <person name="van Heeringen S.J."/>
            <person name="Quigley I."/>
            <person name="Heinz S."/>
            <person name="Ogino H."/>
            <person name="Ochi H."/>
            <person name="Hellsten U."/>
            <person name="Lyons J.B."/>
            <person name="Simakov O."/>
            <person name="Putnam N."/>
            <person name="Stites J."/>
            <person name="Kuroki Y."/>
            <person name="Tanaka T."/>
            <person name="Michiue T."/>
            <person name="Watanabe M."/>
            <person name="Bogdanovic O."/>
            <person name="Lister R."/>
            <person name="Georgiou G."/>
            <person name="Paranjpe S.S."/>
            <person name="van Kruijsbergen I."/>
            <person name="Shu S."/>
            <person name="Carlson J."/>
            <person name="Kinoshita T."/>
            <person name="Ohta Y."/>
            <person name="Mawaribuchi S."/>
            <person name="Jenkins J."/>
            <person name="Grimwood J."/>
            <person name="Schmutz J."/>
            <person name="Mitros T."/>
            <person name="Mozaffari S.V."/>
            <person name="Suzuki Y."/>
            <person name="Haramoto Y."/>
            <person name="Yamamoto T.S."/>
            <person name="Takagi C."/>
            <person name="Heald R."/>
            <person name="Miller K."/>
            <person name="Haudenschild C."/>
            <person name="Kitzman J."/>
            <person name="Nakayama T."/>
            <person name="Izutsu Y."/>
            <person name="Robert J."/>
            <person name="Fortriede J."/>
            <person name="Burns K."/>
            <person name="Lotay V."/>
            <person name="Karimi K."/>
            <person name="Yasuoka Y."/>
            <person name="Dichmann D.S."/>
            <person name="Flajnik M.F."/>
            <person name="Houston D.W."/>
            <person name="Shendure J."/>
            <person name="DuPasquier L."/>
            <person name="Vize P.D."/>
            <person name="Zorn A.M."/>
            <person name="Ito M."/>
            <person name="Marcotte E.M."/>
            <person name="Wallingford J.B."/>
            <person name="Ito Y."/>
            <person name="Asashima M."/>
            <person name="Ueno N."/>
            <person name="Matsuda Y."/>
            <person name="Veenstra G.J."/>
            <person name="Fujiyama A."/>
            <person name="Harland R.M."/>
            <person name="Taira M."/>
            <person name="Rokhsar D.S."/>
        </authorList>
    </citation>
    <scope>NUCLEOTIDE SEQUENCE [LARGE SCALE GENOMIC DNA]</scope>
    <source>
        <strain evidence="2">J</strain>
    </source>
</reference>
<protein>
    <submittedName>
        <fullName evidence="1">Uncharacterized protein</fullName>
    </submittedName>
</protein>
<evidence type="ECO:0000313" key="1">
    <source>
        <dbReference type="EMBL" id="OCT89103.1"/>
    </source>
</evidence>